<dbReference type="PANTHER" id="PTHR13116:SF5">
    <property type="entry name" value="ER MEMBRANE PROTEIN COMPLEX SUBUNIT 3"/>
    <property type="match status" value="1"/>
</dbReference>
<evidence type="ECO:0000256" key="6">
    <source>
        <dbReference type="ARBA" id="ARBA00023136"/>
    </source>
</evidence>
<dbReference type="GO" id="GO:0034975">
    <property type="term" value="P:protein folding in endoplasmic reticulum"/>
    <property type="evidence" value="ECO:0007669"/>
    <property type="project" value="TreeGrafter"/>
</dbReference>
<evidence type="ECO:0000256" key="7">
    <source>
        <dbReference type="PIRNR" id="PIRNR010045"/>
    </source>
</evidence>
<feature type="compositionally biased region" description="Basic and acidic residues" evidence="8">
    <location>
        <begin position="94"/>
        <end position="105"/>
    </location>
</feature>
<accession>A0A0P1B7X3</accession>
<comment type="function">
    <text evidence="7">The EMC seems to be required for efficient folding of proteins in the endoplasmic reticulum (ER).</text>
</comment>
<dbReference type="InterPro" id="IPR008568">
    <property type="entry name" value="EMC3"/>
</dbReference>
<reference evidence="10 11" key="1">
    <citation type="submission" date="2014-09" db="EMBL/GenBank/DDBJ databases">
        <authorList>
            <person name="Magalhaes I.L.F."/>
            <person name="Oliveira U."/>
            <person name="Santos F.R."/>
            <person name="Vidigal T.H.D.A."/>
            <person name="Brescovit A.D."/>
            <person name="Santos A.J."/>
        </authorList>
    </citation>
    <scope>NUCLEOTIDE SEQUENCE [LARGE SCALE GENOMIC DNA]</scope>
</reference>
<evidence type="ECO:0000256" key="8">
    <source>
        <dbReference type="SAM" id="MobiDB-lite"/>
    </source>
</evidence>
<comment type="similarity">
    <text evidence="2 7">Belongs to the EMC3 family.</text>
</comment>
<dbReference type="Pfam" id="PF01956">
    <property type="entry name" value="EMC3_TMCO1"/>
    <property type="match status" value="1"/>
</dbReference>
<dbReference type="Proteomes" id="UP000054845">
    <property type="component" value="Unassembled WGS sequence"/>
</dbReference>
<dbReference type="SMART" id="SM01415">
    <property type="entry name" value="DUF106"/>
    <property type="match status" value="1"/>
</dbReference>
<keyword evidence="6 9" id="KW-0472">Membrane</keyword>
<feature type="transmembrane region" description="Helical" evidence="9">
    <location>
        <begin position="185"/>
        <end position="203"/>
    </location>
</feature>
<evidence type="ECO:0000256" key="5">
    <source>
        <dbReference type="ARBA" id="ARBA00022989"/>
    </source>
</evidence>
<keyword evidence="5 9" id="KW-1133">Transmembrane helix</keyword>
<dbReference type="EMBL" id="CCYA01000065">
    <property type="protein sequence ID" value="CEH11731.1"/>
    <property type="molecule type" value="Genomic_DNA"/>
</dbReference>
<dbReference type="STRING" id="401625.A0A0P1B7X3"/>
<evidence type="ECO:0000313" key="11">
    <source>
        <dbReference type="Proteomes" id="UP000054845"/>
    </source>
</evidence>
<dbReference type="PIRSF" id="PIRSF010045">
    <property type="entry name" value="DUF850_TM_euk"/>
    <property type="match status" value="1"/>
</dbReference>
<dbReference type="GO" id="GO:0072546">
    <property type="term" value="C:EMC complex"/>
    <property type="evidence" value="ECO:0007669"/>
    <property type="project" value="TreeGrafter"/>
</dbReference>
<sequence length="285" mass="31532">MVLTQDLLLDPSIRTWVLLPILAVMVEVGLLRHYITQLIGSKPKGTKPELLREQRILTRAQTTRANAWYLSPSSLAMRKDWLAEVLSNGSYVNPKEEPKKSRNPNEPEMPANPLSNPDQMEAMMDQLKKSMVMMVPQTVIMGWINWFFSGFVLLRLPFPLTLRFKLMLQRGIDTQDMDVSWVSSISWYFLCLFGLNAVFRLILGEGNAADGTRDLAGMSSLGVGAGPAAGAPPNPFAAATGGASAGPDYTKLHAQEKENVELISTLGNRWHGSGVEERVLAMYAL</sequence>
<evidence type="ECO:0000256" key="9">
    <source>
        <dbReference type="SAM" id="Phobius"/>
    </source>
</evidence>
<dbReference type="PANTHER" id="PTHR13116">
    <property type="entry name" value="ER MEMBRANE PROTEIN COMPLEX SUBUNIT 3"/>
    <property type="match status" value="1"/>
</dbReference>
<dbReference type="AlphaFoldDB" id="A0A0P1B7X3"/>
<dbReference type="InterPro" id="IPR002809">
    <property type="entry name" value="EMC3/TMCO1"/>
</dbReference>
<proteinExistence type="inferred from homology"/>
<evidence type="ECO:0000256" key="3">
    <source>
        <dbReference type="ARBA" id="ARBA00020822"/>
    </source>
</evidence>
<evidence type="ECO:0000313" key="10">
    <source>
        <dbReference type="EMBL" id="CEH11731.1"/>
    </source>
</evidence>
<feature type="transmembrane region" description="Helical" evidence="9">
    <location>
        <begin position="16"/>
        <end position="35"/>
    </location>
</feature>
<feature type="region of interest" description="Disordered" evidence="8">
    <location>
        <begin position="92"/>
        <end position="118"/>
    </location>
</feature>
<evidence type="ECO:0000256" key="1">
    <source>
        <dbReference type="ARBA" id="ARBA00004141"/>
    </source>
</evidence>
<protein>
    <recommendedName>
        <fullName evidence="3 7">ER membrane protein complex subunit 3</fullName>
    </recommendedName>
</protein>
<evidence type="ECO:0000256" key="2">
    <source>
        <dbReference type="ARBA" id="ARBA00005376"/>
    </source>
</evidence>
<keyword evidence="11" id="KW-1185">Reference proteome</keyword>
<feature type="transmembrane region" description="Helical" evidence="9">
    <location>
        <begin position="138"/>
        <end position="158"/>
    </location>
</feature>
<dbReference type="OrthoDB" id="6745403at2759"/>
<organism evidence="10 11">
    <name type="scientific">Ceraceosorus bombacis</name>
    <dbReference type="NCBI Taxonomy" id="401625"/>
    <lineage>
        <taxon>Eukaryota</taxon>
        <taxon>Fungi</taxon>
        <taxon>Dikarya</taxon>
        <taxon>Basidiomycota</taxon>
        <taxon>Ustilaginomycotina</taxon>
        <taxon>Exobasidiomycetes</taxon>
        <taxon>Ceraceosorales</taxon>
        <taxon>Ceraceosoraceae</taxon>
        <taxon>Ceraceosorus</taxon>
    </lineage>
</organism>
<evidence type="ECO:0000256" key="4">
    <source>
        <dbReference type="ARBA" id="ARBA00022692"/>
    </source>
</evidence>
<name>A0A0P1B7X3_9BASI</name>
<comment type="subcellular location">
    <subcellularLocation>
        <location evidence="1">Membrane</location>
        <topology evidence="1">Multi-pass membrane protein</topology>
    </subcellularLocation>
</comment>
<keyword evidence="4 9" id="KW-0812">Transmembrane</keyword>